<evidence type="ECO:0000313" key="3">
    <source>
        <dbReference type="EMBL" id="CAL1273773.1"/>
    </source>
</evidence>
<feature type="region of interest" description="Disordered" evidence="2">
    <location>
        <begin position="1"/>
        <end position="21"/>
    </location>
</feature>
<reference evidence="3 4" key="1">
    <citation type="submission" date="2024-04" db="EMBL/GenBank/DDBJ databases">
        <authorList>
            <person name="Rising A."/>
            <person name="Reimegard J."/>
            <person name="Sonavane S."/>
            <person name="Akerstrom W."/>
            <person name="Nylinder S."/>
            <person name="Hedman E."/>
            <person name="Kallberg Y."/>
        </authorList>
    </citation>
    <scope>NUCLEOTIDE SEQUENCE [LARGE SCALE GENOMIC DNA]</scope>
</reference>
<name>A0AAV1ZPI6_9ARAC</name>
<dbReference type="GO" id="GO:0007030">
    <property type="term" value="P:Golgi organization"/>
    <property type="evidence" value="ECO:0007669"/>
    <property type="project" value="InterPro"/>
</dbReference>
<dbReference type="InterPro" id="IPR027095">
    <property type="entry name" value="Golgin-45"/>
</dbReference>
<keyword evidence="4" id="KW-1185">Reference proteome</keyword>
<dbReference type="GO" id="GO:0000139">
    <property type="term" value="C:Golgi membrane"/>
    <property type="evidence" value="ECO:0007669"/>
    <property type="project" value="TreeGrafter"/>
</dbReference>
<dbReference type="PANTHER" id="PTHR13066:SF2">
    <property type="entry name" value="GOLGIN-45"/>
    <property type="match status" value="1"/>
</dbReference>
<dbReference type="EMBL" id="CAXIEN010000070">
    <property type="protein sequence ID" value="CAL1273773.1"/>
    <property type="molecule type" value="Genomic_DNA"/>
</dbReference>
<gene>
    <name evidence="3" type="ORF">LARSCL_LOCUS7081</name>
</gene>
<keyword evidence="1" id="KW-0175">Coiled coil</keyword>
<dbReference type="GO" id="GO:0043001">
    <property type="term" value="P:Golgi to plasma membrane protein transport"/>
    <property type="evidence" value="ECO:0007669"/>
    <property type="project" value="InterPro"/>
</dbReference>
<accession>A0AAV1ZPI6</accession>
<dbReference type="AlphaFoldDB" id="A0AAV1ZPI6"/>
<organism evidence="3 4">
    <name type="scientific">Larinioides sclopetarius</name>
    <dbReference type="NCBI Taxonomy" id="280406"/>
    <lineage>
        <taxon>Eukaryota</taxon>
        <taxon>Metazoa</taxon>
        <taxon>Ecdysozoa</taxon>
        <taxon>Arthropoda</taxon>
        <taxon>Chelicerata</taxon>
        <taxon>Arachnida</taxon>
        <taxon>Araneae</taxon>
        <taxon>Araneomorphae</taxon>
        <taxon>Entelegynae</taxon>
        <taxon>Araneoidea</taxon>
        <taxon>Araneidae</taxon>
        <taxon>Larinioides</taxon>
    </lineage>
</organism>
<proteinExistence type="predicted"/>
<evidence type="ECO:0000256" key="1">
    <source>
        <dbReference type="SAM" id="Coils"/>
    </source>
</evidence>
<protein>
    <submittedName>
        <fullName evidence="3">Uncharacterized protein</fullName>
    </submittedName>
</protein>
<evidence type="ECO:0000256" key="2">
    <source>
        <dbReference type="SAM" id="MobiDB-lite"/>
    </source>
</evidence>
<feature type="coiled-coil region" evidence="1">
    <location>
        <begin position="110"/>
        <end position="144"/>
    </location>
</feature>
<dbReference type="Proteomes" id="UP001497382">
    <property type="component" value="Unassembled WGS sequence"/>
</dbReference>
<dbReference type="PANTHER" id="PTHR13066">
    <property type="entry name" value="BASIC LEUCINE ZIPPER NUCLEAR FACTOR 1 BLZF1 PROTEIN"/>
    <property type="match status" value="1"/>
</dbReference>
<comment type="caution">
    <text evidence="3">The sequence shown here is derived from an EMBL/GenBank/DDBJ whole genome shotgun (WGS) entry which is preliminary data.</text>
</comment>
<evidence type="ECO:0000313" key="4">
    <source>
        <dbReference type="Proteomes" id="UP001497382"/>
    </source>
</evidence>
<sequence length="439" mass="48758">MENKVKTPLKCPGRSAGDGMENTSHAEHEAIHTFRSPLGYYHKNFVPTQGKIKEPKFVPYEPYRAAVFPITSPPKKMDFFIDSQKVNSLASTVIQQFSDSDGKGFGGNCTTDCSSKIKTLEEKIATLEKEKKELASQYQIQAEVNRDLKKLLVASLGEDVQEKVQFMTQDKAQLGMEVLRLCTELQRADEEAQLLSVRSDLWEGKFKACRYFRRSGLVGWDNCACGDVDTPFCCATTCLLTLSAIQEFSCFHNLASNQHTRKKPEKACHSSTLNIVLVRDLAEQKAALSLSLGRSTEIIKTMLAEHTILFEALSSAHSNLQVISSAFNPGSRIVSPANNSRMDLLGLGRQLKSLSNDLKERLLGKPLQSNPQFNCIRQFMGTERDAHQLLQSLEEMSGSHNLSECSPGLVACQVLPHACNRNSVPEHCCKHCSGEILNL</sequence>